<protein>
    <submittedName>
        <fullName evidence="3">DUF5105 domain-containing protein</fullName>
    </submittedName>
</protein>
<accession>A0A926DFC9</accession>
<organism evidence="3 4">
    <name type="scientific">Feifania hominis</name>
    <dbReference type="NCBI Taxonomy" id="2763660"/>
    <lineage>
        <taxon>Bacteria</taxon>
        <taxon>Bacillati</taxon>
        <taxon>Bacillota</taxon>
        <taxon>Clostridia</taxon>
        <taxon>Eubacteriales</taxon>
        <taxon>Feifaniaceae</taxon>
        <taxon>Feifania</taxon>
    </lineage>
</organism>
<name>A0A926DFC9_9FIRM</name>
<dbReference type="RefSeq" id="WP_249300022.1">
    <property type="nucleotide sequence ID" value="NZ_JACRSP010000002.1"/>
</dbReference>
<dbReference type="Proteomes" id="UP000620366">
    <property type="component" value="Unassembled WGS sequence"/>
</dbReference>
<evidence type="ECO:0000256" key="1">
    <source>
        <dbReference type="SAM" id="SignalP"/>
    </source>
</evidence>
<proteinExistence type="predicted"/>
<reference evidence="3" key="1">
    <citation type="submission" date="2020-08" db="EMBL/GenBank/DDBJ databases">
        <title>Genome public.</title>
        <authorList>
            <person name="Liu C."/>
            <person name="Sun Q."/>
        </authorList>
    </citation>
    <scope>NUCLEOTIDE SEQUENCE</scope>
    <source>
        <strain evidence="3">BX7</strain>
    </source>
</reference>
<dbReference type="InterPro" id="IPR031343">
    <property type="entry name" value="DUF5105"/>
</dbReference>
<evidence type="ECO:0000313" key="3">
    <source>
        <dbReference type="EMBL" id="MBC8536264.1"/>
    </source>
</evidence>
<feature type="chain" id="PRO_5039324185" evidence="1">
    <location>
        <begin position="22"/>
        <end position="208"/>
    </location>
</feature>
<comment type="caution">
    <text evidence="3">The sequence shown here is derived from an EMBL/GenBank/DDBJ whole genome shotgun (WGS) entry which is preliminary data.</text>
</comment>
<dbReference type="EMBL" id="JACRSP010000002">
    <property type="protein sequence ID" value="MBC8536264.1"/>
    <property type="molecule type" value="Genomic_DNA"/>
</dbReference>
<keyword evidence="1" id="KW-0732">Signal</keyword>
<gene>
    <name evidence="3" type="ORF">H8695_06100</name>
</gene>
<keyword evidence="4" id="KW-1185">Reference proteome</keyword>
<dbReference type="Pfam" id="PF17118">
    <property type="entry name" value="DUF5105"/>
    <property type="match status" value="1"/>
</dbReference>
<evidence type="ECO:0000313" key="4">
    <source>
        <dbReference type="Proteomes" id="UP000620366"/>
    </source>
</evidence>
<feature type="signal peptide" evidence="1">
    <location>
        <begin position="1"/>
        <end position="21"/>
    </location>
</feature>
<sequence length="208" mass="22791">MKKGLAALCCALFLSVVSACAPAPDGVSSTNAGYLPPQDVVTGYFDAVIGGEWEDTLAYVGTDDTPFYENLPEPTLENDELMAALKEVFSGITYTLSEPVQENDTVTIEAKVKTVDLTKIMDTVLDQTIDYTLATFGDGEVDDAALEEYMVSLLLEQLRNTSDSRVEITVSVTLKTQNSRWVIDHNKAVANQLTGNFLTYFDHIEEDI</sequence>
<evidence type="ECO:0000259" key="2">
    <source>
        <dbReference type="Pfam" id="PF17118"/>
    </source>
</evidence>
<dbReference type="AlphaFoldDB" id="A0A926DFC9"/>
<dbReference type="PROSITE" id="PS51257">
    <property type="entry name" value="PROKAR_LIPOPROTEIN"/>
    <property type="match status" value="1"/>
</dbReference>
<feature type="domain" description="DUF5105" evidence="2">
    <location>
        <begin position="100"/>
        <end position="197"/>
    </location>
</feature>